<dbReference type="Gene3D" id="1.25.40.880">
    <property type="entry name" value="Alkyl sulfatase, dimerisation domain"/>
    <property type="match status" value="1"/>
</dbReference>
<dbReference type="RefSeq" id="WP_203571305.1">
    <property type="nucleotide sequence ID" value="NZ_WOFE01000004.1"/>
</dbReference>
<keyword evidence="3" id="KW-0862">Zinc</keyword>
<dbReference type="Pfam" id="PF00753">
    <property type="entry name" value="Lactamase_B"/>
    <property type="match status" value="1"/>
</dbReference>
<dbReference type="InterPro" id="IPR001279">
    <property type="entry name" value="Metallo-B-lactamas"/>
</dbReference>
<dbReference type="Proteomes" id="UP001195660">
    <property type="component" value="Unassembled WGS sequence"/>
</dbReference>
<keyword evidence="2" id="KW-0378">Hydrolase</keyword>
<evidence type="ECO:0000256" key="3">
    <source>
        <dbReference type="ARBA" id="ARBA00022833"/>
    </source>
</evidence>
<dbReference type="InterPro" id="IPR036866">
    <property type="entry name" value="RibonucZ/Hydroxyglut_hydro"/>
</dbReference>
<feature type="signal peptide" evidence="5">
    <location>
        <begin position="1"/>
        <end position="28"/>
    </location>
</feature>
<feature type="chain" id="PRO_5045637837" evidence="5">
    <location>
        <begin position="29"/>
        <end position="630"/>
    </location>
</feature>
<dbReference type="Gene3D" id="3.30.1050.10">
    <property type="entry name" value="SCP2 sterol-binding domain"/>
    <property type="match status" value="1"/>
</dbReference>
<dbReference type="InterPro" id="IPR036527">
    <property type="entry name" value="SCP2_sterol-bd_dom_sf"/>
</dbReference>
<dbReference type="Pfam" id="PF14864">
    <property type="entry name" value="Alkyl_sulf_C"/>
    <property type="match status" value="1"/>
</dbReference>
<evidence type="ECO:0000256" key="5">
    <source>
        <dbReference type="SAM" id="SignalP"/>
    </source>
</evidence>
<dbReference type="PANTHER" id="PTHR43223:SF2">
    <property type="entry name" value="METALLO-BETA-LACTAMASE DOMAIN-CONTAINING PROTEIN"/>
    <property type="match status" value="1"/>
</dbReference>
<evidence type="ECO:0000259" key="6">
    <source>
        <dbReference type="Pfam" id="PF00753"/>
    </source>
</evidence>
<evidence type="ECO:0000256" key="4">
    <source>
        <dbReference type="ARBA" id="ARBA00033751"/>
    </source>
</evidence>
<dbReference type="InterPro" id="IPR029228">
    <property type="entry name" value="Alkyl_sulf_dimr"/>
</dbReference>
<organism evidence="9 10">
    <name type="scientific">Deefgea chitinilytica</name>
    <dbReference type="NCBI Taxonomy" id="570276"/>
    <lineage>
        <taxon>Bacteria</taxon>
        <taxon>Pseudomonadati</taxon>
        <taxon>Pseudomonadota</taxon>
        <taxon>Betaproteobacteria</taxon>
        <taxon>Neisseriales</taxon>
        <taxon>Chitinibacteraceae</taxon>
        <taxon>Deefgea</taxon>
    </lineage>
</organism>
<dbReference type="InterPro" id="IPR052195">
    <property type="entry name" value="Bact_Alkyl/Aryl-Sulfatase"/>
</dbReference>
<accession>A0ABS2CD50</accession>
<name>A0ABS2CD50_9NEIS</name>
<evidence type="ECO:0000259" key="8">
    <source>
        <dbReference type="Pfam" id="PF14864"/>
    </source>
</evidence>
<evidence type="ECO:0000256" key="2">
    <source>
        <dbReference type="ARBA" id="ARBA00022801"/>
    </source>
</evidence>
<gene>
    <name evidence="9" type="ORF">GM173_10330</name>
</gene>
<feature type="domain" description="Alkyl sulfatase C-terminal" evidence="8">
    <location>
        <begin position="504"/>
        <end position="584"/>
    </location>
</feature>
<keyword evidence="1" id="KW-0479">Metal-binding</keyword>
<comment type="caution">
    <text evidence="9">The sequence shown here is derived from an EMBL/GenBank/DDBJ whole genome shotgun (WGS) entry which is preliminary data.</text>
</comment>
<evidence type="ECO:0000313" key="9">
    <source>
        <dbReference type="EMBL" id="MBM5571972.1"/>
    </source>
</evidence>
<dbReference type="Gene3D" id="3.60.15.30">
    <property type="entry name" value="Metallo-beta-lactamase domain"/>
    <property type="match status" value="1"/>
</dbReference>
<protein>
    <submittedName>
        <fullName evidence="9">MBL fold metallo-hydrolase</fullName>
    </submittedName>
</protein>
<dbReference type="InterPro" id="IPR038536">
    <property type="entry name" value="Alkyl/aryl-sulf_dimr_sf"/>
</dbReference>
<sequence length="630" mass="69204">MTSQFSKATVACAILASMALGFHQNAGAAAKHPAKTAVDWHSPSLSMETVTAPNGAITNPVQLEANALWGLTESKTAEKVTSDIYALRGWGIASSYAIQAPEGWIIIDTGDSTRAASEMRELLEQTLGKKVKVAAILLTHWHYADGTNAWADQGTEIWGHEHLDRNRNASKGVSIKSGFYQTRAIAQFGVFHPLTGPDAFPSLMRFFPEKLLAESGYQPPNRLFEDGKVLDIMVAGEPVQVAPNRTDTGDSVAFYFPRHSLVITNMMVTGAIFNIYTLRGGAFRNPDTFLNDARWVESKNAEVLLDIHGPTLKGNKVVQAAIERSVDQVQLIHDQTMRLIASGMGPREAAENLYMPRHLRQGREAYGQVESHVRQIYNGTVGWFDGDVYEINPLSVNEEARKFVEMMGGRNAVRKVAAEATRKGGLSNWRWSLKLTSLLLQLDAKDADARKIRADAARALGQRTSSANARGFYLTEALQLEGNLKVEGRPMTLDTIRAFVGTPSLDQLMATKAEENLQFVRYLVNPSKAEGKRLAFTMSVEGEPQLWRLELRNSVLVITETSTKASTHIDLSRRELAELALGTSVSSKGGGVLVDLNTILDRSHLIPAASATPTTFEVKGKRTYSDELEH</sequence>
<proteinExistence type="inferred from homology"/>
<dbReference type="Pfam" id="PF14863">
    <property type="entry name" value="Alkyl_sulf_dimr"/>
    <property type="match status" value="1"/>
</dbReference>
<dbReference type="SUPFAM" id="SSF56281">
    <property type="entry name" value="Metallo-hydrolase/oxidoreductase"/>
    <property type="match status" value="1"/>
</dbReference>
<evidence type="ECO:0000313" key="10">
    <source>
        <dbReference type="Proteomes" id="UP001195660"/>
    </source>
</evidence>
<dbReference type="SUPFAM" id="SSF55718">
    <property type="entry name" value="SCP-like"/>
    <property type="match status" value="1"/>
</dbReference>
<reference evidence="9 10" key="1">
    <citation type="submission" date="2019-11" db="EMBL/GenBank/DDBJ databases">
        <title>Novel Deefgea species.</title>
        <authorList>
            <person name="Han J.-H."/>
        </authorList>
    </citation>
    <scope>NUCLEOTIDE SEQUENCE [LARGE SCALE GENOMIC DNA]</scope>
    <source>
        <strain evidence="9 10">LMG 24817</strain>
    </source>
</reference>
<evidence type="ECO:0000256" key="1">
    <source>
        <dbReference type="ARBA" id="ARBA00022723"/>
    </source>
</evidence>
<dbReference type="PANTHER" id="PTHR43223">
    <property type="entry name" value="ALKYL/ARYL-SULFATASE"/>
    <property type="match status" value="1"/>
</dbReference>
<keyword evidence="5" id="KW-0732">Signal</keyword>
<comment type="similarity">
    <text evidence="4">Belongs to the metallo-beta-lactamase superfamily. Type III sulfatase family.</text>
</comment>
<evidence type="ECO:0000259" key="7">
    <source>
        <dbReference type="Pfam" id="PF14863"/>
    </source>
</evidence>
<keyword evidence="10" id="KW-1185">Reference proteome</keyword>
<dbReference type="EMBL" id="WOFE01000004">
    <property type="protein sequence ID" value="MBM5571972.1"/>
    <property type="molecule type" value="Genomic_DNA"/>
</dbReference>
<feature type="domain" description="Metallo-beta-lactamase" evidence="6">
    <location>
        <begin position="89"/>
        <end position="143"/>
    </location>
</feature>
<feature type="domain" description="Alkyl sulfatase dimerisation" evidence="7">
    <location>
        <begin position="346"/>
        <end position="481"/>
    </location>
</feature>
<dbReference type="InterPro" id="IPR029229">
    <property type="entry name" value="Alkyl_sulf_C"/>
</dbReference>